<comment type="caution">
    <text evidence="2">The sequence shown here is derived from an EMBL/GenBank/DDBJ whole genome shotgun (WGS) entry which is preliminary data.</text>
</comment>
<evidence type="ECO:0000313" key="3">
    <source>
        <dbReference type="Proteomes" id="UP000288805"/>
    </source>
</evidence>
<dbReference type="AlphaFoldDB" id="A0A438K0D7"/>
<gene>
    <name evidence="2" type="primary">PA200_4</name>
    <name evidence="2" type="ORF">CK203_012105</name>
</gene>
<keyword evidence="2" id="KW-0647">Proteasome</keyword>
<accession>A0A438K0D7</accession>
<dbReference type="Proteomes" id="UP000288805">
    <property type="component" value="Unassembled WGS sequence"/>
</dbReference>
<organism evidence="2 3">
    <name type="scientific">Vitis vinifera</name>
    <name type="common">Grape</name>
    <dbReference type="NCBI Taxonomy" id="29760"/>
    <lineage>
        <taxon>Eukaryota</taxon>
        <taxon>Viridiplantae</taxon>
        <taxon>Streptophyta</taxon>
        <taxon>Embryophyta</taxon>
        <taxon>Tracheophyta</taxon>
        <taxon>Spermatophyta</taxon>
        <taxon>Magnoliopsida</taxon>
        <taxon>eudicotyledons</taxon>
        <taxon>Gunneridae</taxon>
        <taxon>Pentapetalae</taxon>
        <taxon>rosids</taxon>
        <taxon>Vitales</taxon>
        <taxon>Vitaceae</taxon>
        <taxon>Viteae</taxon>
        <taxon>Vitis</taxon>
    </lineage>
</organism>
<reference evidence="2 3" key="1">
    <citation type="journal article" date="2018" name="PLoS Genet.">
        <title>Population sequencing reveals clonal diversity and ancestral inbreeding in the grapevine cultivar Chardonnay.</title>
        <authorList>
            <person name="Roach M.J."/>
            <person name="Johnson D.L."/>
            <person name="Bohlmann J."/>
            <person name="van Vuuren H.J."/>
            <person name="Jones S.J."/>
            <person name="Pretorius I.S."/>
            <person name="Schmidt S.A."/>
            <person name="Borneman A.R."/>
        </authorList>
    </citation>
    <scope>NUCLEOTIDE SEQUENCE [LARGE SCALE GENOMIC DNA]</scope>
    <source>
        <strain evidence="3">cv. Chardonnay</strain>
        <tissue evidence="2">Leaf</tissue>
    </source>
</reference>
<evidence type="ECO:0000313" key="2">
    <source>
        <dbReference type="EMBL" id="RVX14648.1"/>
    </source>
</evidence>
<name>A0A438K0D7_VITVI</name>
<proteinExistence type="predicted"/>
<feature type="region of interest" description="Disordered" evidence="1">
    <location>
        <begin position="548"/>
        <end position="579"/>
    </location>
</feature>
<feature type="compositionally biased region" description="Low complexity" evidence="1">
    <location>
        <begin position="563"/>
        <end position="579"/>
    </location>
</feature>
<sequence>MKKGQRVNPFPFQWLNPYPRVSATGHRRYPPRPAQPQATSSPLFLFSNFQPSNLATTARSRLGPFISSPFRTAAAGAQSSVSVVYICQYMEWFLVPKERDASVQCLASTPVAEATKGEKEAFGRVVAAVKEAWRPEDPESVYSTLKWISVIDLSVGLTVRFSLPEAWPSSRDSKDGITGRCFPDIQATSASSICNPTTKPETTHRRRNFPANFPATYFSDTDYTKRSAWRRSPTFSKTSEPENPPRAGHAHFYGRRLNLTRRRVRAREAFSGDAPPPPASPAADQHPYLPGSPIRALHVPLLGIFVSVSPPNSLPAKFRLLSLHPNPCTCLGKCSSTFLVVPRRDLRPSPFFGGATPQSEAVLGLSSIQILRIISPGLPLLNFGLWVKDMRITWLPRRQISLRLTAYSGGRSMHSYAKGLYTNDIQRLYKVASAIVHLSQQDLDLSTYIGQIASLKEQFLTVMPLTPDVGAQQTQLDKFFMVLTLIGLRPDLEPIRDQILGSSSVPSLDDVFARLLRISSTQTLPSDSASDSSVVSFSNYLSRRTQWYPRPPRTAHMAQSSDSPLPQTPSSSASQTSQASIASVAQPGNAFACLTHTSSLGPWILDSGASDHLSGNKDLFSSITTTSDYVERERKEKKPYSHSCNIYLQLRDIYIQG</sequence>
<evidence type="ECO:0000256" key="1">
    <source>
        <dbReference type="SAM" id="MobiDB-lite"/>
    </source>
</evidence>
<protein>
    <submittedName>
        <fullName evidence="2">Proteasome activator subunit 4</fullName>
    </submittedName>
</protein>
<dbReference type="GO" id="GO:0000502">
    <property type="term" value="C:proteasome complex"/>
    <property type="evidence" value="ECO:0007669"/>
    <property type="project" value="UniProtKB-KW"/>
</dbReference>
<feature type="region of interest" description="Disordered" evidence="1">
    <location>
        <begin position="229"/>
        <end position="250"/>
    </location>
</feature>
<dbReference type="EMBL" id="QGNW01000020">
    <property type="protein sequence ID" value="RVX14648.1"/>
    <property type="molecule type" value="Genomic_DNA"/>
</dbReference>